<gene>
    <name evidence="2" type="ORF">GCM10007877_23440</name>
</gene>
<dbReference type="Proteomes" id="UP001156870">
    <property type="component" value="Unassembled WGS sequence"/>
</dbReference>
<evidence type="ECO:0000313" key="2">
    <source>
        <dbReference type="EMBL" id="GLS26628.1"/>
    </source>
</evidence>
<dbReference type="RefSeq" id="WP_232593106.1">
    <property type="nucleotide sequence ID" value="NZ_BSPD01000056.1"/>
</dbReference>
<proteinExistence type="predicted"/>
<dbReference type="EMBL" id="BSPD01000056">
    <property type="protein sequence ID" value="GLS26628.1"/>
    <property type="molecule type" value="Genomic_DNA"/>
</dbReference>
<accession>A0AA37WMQ2</accession>
<keyword evidence="1" id="KW-0812">Transmembrane</keyword>
<dbReference type="PANTHER" id="PTHR33927:SF5">
    <property type="entry name" value="ENZYME, PUTATIVE (AFU_ORTHOLOGUE AFUA_8G01222)-RELATED"/>
    <property type="match status" value="1"/>
</dbReference>
<reference evidence="2 3" key="1">
    <citation type="journal article" date="2014" name="Int. J. Syst. Evol. Microbiol.">
        <title>Complete genome sequence of Corynebacterium casei LMG S-19264T (=DSM 44701T), isolated from a smear-ripened cheese.</title>
        <authorList>
            <consortium name="US DOE Joint Genome Institute (JGI-PGF)"/>
            <person name="Walter F."/>
            <person name="Albersmeier A."/>
            <person name="Kalinowski J."/>
            <person name="Ruckert C."/>
        </authorList>
    </citation>
    <scope>NUCLEOTIDE SEQUENCE [LARGE SCALE GENOMIC DNA]</scope>
    <source>
        <strain evidence="2 3">NBRC 110095</strain>
    </source>
</reference>
<name>A0AA37WMQ2_9GAMM</name>
<evidence type="ECO:0000313" key="3">
    <source>
        <dbReference type="Proteomes" id="UP001156870"/>
    </source>
</evidence>
<protein>
    <submittedName>
        <fullName evidence="2">Uncharacterized protein</fullName>
    </submittedName>
</protein>
<feature type="transmembrane region" description="Helical" evidence="1">
    <location>
        <begin position="151"/>
        <end position="173"/>
    </location>
</feature>
<sequence>MISNDLDIQLPAQQAFFRRVTKKPHMEHYKRLMLLTVIINIAFLIYGISYGKWWTPEGSNLPILSTLIISNFFIAILIRQHYVINALFWLATRAPTTWPLSLRWILGKVFHFGGIHSGCATSGTIWFVIFVYSATLNYSKSIPGVSFNTLITSYGIVVLLIGIVLTALPRFRAKYHNIFEKCHRFGGWTALLLFWTQAYFFHLDHYALNDDVAQNSLITTQSYAAQTSSFFTTFFSTPTVWMLSLITLSIVLPWLRLRRVSVEVVRPSSHAVLAKFNYGVTPFAGSSTAISRNPLMEWHSFANVPAPGESGFRLTISRAGDWTGKFIDDCPSHVWVKGIPTAGVANIEVLFKRVVYVATGSGIGPCLPHLLARKVPSLLVWSTRTPRTTYGDNLVDEIMEVQPNAVIWDTIERGKPDMVKLAYAAYVSFQAEAVICIANQKLTQQVVYGMESRGIPAYGAIWDS</sequence>
<dbReference type="InterPro" id="IPR052979">
    <property type="entry name" value="Adenylate-forming_domain"/>
</dbReference>
<organism evidence="2 3">
    <name type="scientific">Marinibactrum halimedae</name>
    <dbReference type="NCBI Taxonomy" id="1444977"/>
    <lineage>
        <taxon>Bacteria</taxon>
        <taxon>Pseudomonadati</taxon>
        <taxon>Pseudomonadota</taxon>
        <taxon>Gammaproteobacteria</taxon>
        <taxon>Cellvibrionales</taxon>
        <taxon>Cellvibrionaceae</taxon>
        <taxon>Marinibactrum</taxon>
    </lineage>
</organism>
<keyword evidence="1" id="KW-1133">Transmembrane helix</keyword>
<comment type="caution">
    <text evidence="2">The sequence shown here is derived from an EMBL/GenBank/DDBJ whole genome shotgun (WGS) entry which is preliminary data.</text>
</comment>
<evidence type="ECO:0000256" key="1">
    <source>
        <dbReference type="SAM" id="Phobius"/>
    </source>
</evidence>
<dbReference type="PANTHER" id="PTHR33927">
    <property type="entry name" value="TRANSMEMBRANE PROTEIN"/>
    <property type="match status" value="1"/>
</dbReference>
<dbReference type="InterPro" id="IPR039261">
    <property type="entry name" value="FNR_nucleotide-bd"/>
</dbReference>
<feature type="transmembrane region" description="Helical" evidence="1">
    <location>
        <begin position="185"/>
        <end position="202"/>
    </location>
</feature>
<feature type="transmembrane region" description="Helical" evidence="1">
    <location>
        <begin position="32"/>
        <end position="51"/>
    </location>
</feature>
<dbReference type="AlphaFoldDB" id="A0AA37WMQ2"/>
<keyword evidence="3" id="KW-1185">Reference proteome</keyword>
<keyword evidence="1" id="KW-0472">Membrane</keyword>
<feature type="transmembrane region" description="Helical" evidence="1">
    <location>
        <begin position="239"/>
        <end position="257"/>
    </location>
</feature>
<dbReference type="SUPFAM" id="SSF52343">
    <property type="entry name" value="Ferredoxin reductase-like, C-terminal NADP-linked domain"/>
    <property type="match status" value="1"/>
</dbReference>
<feature type="transmembrane region" description="Helical" evidence="1">
    <location>
        <begin position="63"/>
        <end position="88"/>
    </location>
</feature>
<feature type="transmembrane region" description="Helical" evidence="1">
    <location>
        <begin position="109"/>
        <end position="131"/>
    </location>
</feature>